<dbReference type="EMBL" id="CP069362">
    <property type="protein sequence ID" value="WGS64791.1"/>
    <property type="molecule type" value="Genomic_DNA"/>
</dbReference>
<evidence type="ECO:0000259" key="1">
    <source>
        <dbReference type="Pfam" id="PF00535"/>
    </source>
</evidence>
<reference evidence="2 3" key="1">
    <citation type="submission" date="2021-02" db="EMBL/GenBank/DDBJ databases">
        <title>Characterization of Marinitoga sp. nov. str. BP5-C20A.</title>
        <authorList>
            <person name="Erauso G."/>
            <person name="Postec A."/>
        </authorList>
    </citation>
    <scope>NUCLEOTIDE SEQUENCE [LARGE SCALE GENOMIC DNA]</scope>
    <source>
        <strain evidence="2 3">BP5-C20A</strain>
    </source>
</reference>
<sequence length="863" mass="103489">MHKKLISACIMAKNEEQNIGRCLNSIKDFCDEIIFVDTGSTDNTVEIAKKYTDKIYFFPWNGSFSDARNETLKYASSEWVFIIDADEEASENLKNNIRNYLKSLKNDIVAVYIPTVNFLDFEKKHSEIASTARFFRNGKVKYENIVHNQPVYKGKNVKVDLELYHYGYIWTRLRRKQKTQRTLALLEKYLEEKPDDIYYLIQYMKTLSIAQRHIEKMKIGYKISKMILKNLKKKDYKPLPMTVEFMFLWGIELMNKGYWEEAEEWFKIGSKWNLDAYYGLMNVYYNKRDWENLKIASFDFLKYLNVFENRRSEITWSMQSLFKKNEGLSFLIMSKIKTKDFENVENALNDFDYTKNNEKIVMLYNFVFDEFAKEDNYNIKNDLIKIIKILHNNILKNKDYYDKTTIDNINKYNLIFEKSKDKNPYIFLEYFIERLEKEENIVGFLLTFIDNLFEQDFEQLLELLLKIRRLRKDISSDREKAVIELLIADILTKTGRFSEAKIRYKKAVNLEKSLAKFVQVLIEDILTHMDPKELIPAYVELKEEMNKKNELFFDLNIFDHRELALFDFYFGKVFPELKYVYALKLKNDNKKLYELLLIESSKITKNKYFKAFINLRLYNYFKENNDFEKAKLYLKKALELNSILADLAEGRYNYTGFYFEENIKKSEDKIVNVLNLGEIISLIPVVNPVKTWYESEESGLRYVSPLPTYNSLKSLDNYLKNYSKYFRTLFPNPLKKNKIRYLLSQINNDKVLEINTLNPFLKKEHISIYNLEYIEDKPYKDTFDNIVFFNPEYSRNLLKDIEYLISISNNLFIFFNLSENIFQKDPRALWYLNSNNIDKFIKFTKPFSFDFIDDELLLVQYKK</sequence>
<dbReference type="PANTHER" id="PTHR43630:SF2">
    <property type="entry name" value="GLYCOSYLTRANSFERASE"/>
    <property type="match status" value="1"/>
</dbReference>
<dbReference type="Proteomes" id="UP001232493">
    <property type="component" value="Chromosome"/>
</dbReference>
<evidence type="ECO:0000313" key="3">
    <source>
        <dbReference type="Proteomes" id="UP001232493"/>
    </source>
</evidence>
<dbReference type="CDD" id="cd02511">
    <property type="entry name" value="Beta4Glucosyltransferase"/>
    <property type="match status" value="1"/>
</dbReference>
<dbReference type="InterPro" id="IPR001173">
    <property type="entry name" value="Glyco_trans_2-like"/>
</dbReference>
<dbReference type="InterPro" id="IPR011990">
    <property type="entry name" value="TPR-like_helical_dom_sf"/>
</dbReference>
<dbReference type="SUPFAM" id="SSF53448">
    <property type="entry name" value="Nucleotide-diphospho-sugar transferases"/>
    <property type="match status" value="1"/>
</dbReference>
<dbReference type="Pfam" id="PF00535">
    <property type="entry name" value="Glycos_transf_2"/>
    <property type="match status" value="1"/>
</dbReference>
<gene>
    <name evidence="2" type="ORF">JRV97_10605</name>
</gene>
<dbReference type="InterPro" id="IPR029044">
    <property type="entry name" value="Nucleotide-diphossugar_trans"/>
</dbReference>
<dbReference type="SUPFAM" id="SSF48452">
    <property type="entry name" value="TPR-like"/>
    <property type="match status" value="1"/>
</dbReference>
<keyword evidence="3" id="KW-1185">Reference proteome</keyword>
<dbReference type="RefSeq" id="WP_280998702.1">
    <property type="nucleotide sequence ID" value="NZ_CP069362.1"/>
</dbReference>
<protein>
    <submittedName>
        <fullName evidence="2">Glycosyltransferase family 2 protein</fullName>
    </submittedName>
</protein>
<accession>A0ABY8PQ69</accession>
<dbReference type="Gene3D" id="1.25.40.10">
    <property type="entry name" value="Tetratricopeptide repeat domain"/>
    <property type="match status" value="1"/>
</dbReference>
<organism evidence="2 3">
    <name type="scientific">Marinitoga aeolica</name>
    <dbReference type="NCBI Taxonomy" id="2809031"/>
    <lineage>
        <taxon>Bacteria</taxon>
        <taxon>Thermotogati</taxon>
        <taxon>Thermotogota</taxon>
        <taxon>Thermotogae</taxon>
        <taxon>Petrotogales</taxon>
        <taxon>Petrotogaceae</taxon>
        <taxon>Marinitoga</taxon>
    </lineage>
</organism>
<feature type="domain" description="Glycosyltransferase 2-like" evidence="1">
    <location>
        <begin position="7"/>
        <end position="154"/>
    </location>
</feature>
<dbReference type="Gene3D" id="3.90.550.10">
    <property type="entry name" value="Spore Coat Polysaccharide Biosynthesis Protein SpsA, Chain A"/>
    <property type="match status" value="1"/>
</dbReference>
<evidence type="ECO:0000313" key="2">
    <source>
        <dbReference type="EMBL" id="WGS64791.1"/>
    </source>
</evidence>
<proteinExistence type="predicted"/>
<dbReference type="PANTHER" id="PTHR43630">
    <property type="entry name" value="POLY-BETA-1,6-N-ACETYL-D-GLUCOSAMINE SYNTHASE"/>
    <property type="match status" value="1"/>
</dbReference>
<name>A0ABY8PQ69_9BACT</name>